<dbReference type="Gene3D" id="3.30.160.60">
    <property type="entry name" value="Classic Zinc Finger"/>
    <property type="match status" value="1"/>
</dbReference>
<evidence type="ECO:0000256" key="14">
    <source>
        <dbReference type="ARBA" id="ARBA00023242"/>
    </source>
</evidence>
<reference evidence="23" key="1">
    <citation type="submission" date="2025-08" db="UniProtKB">
        <authorList>
            <consortium name="Ensembl"/>
        </authorList>
    </citation>
    <scope>IDENTIFICATION</scope>
</reference>
<reference evidence="23" key="2">
    <citation type="submission" date="2025-09" db="UniProtKB">
        <authorList>
            <consortium name="Ensembl"/>
        </authorList>
    </citation>
    <scope>IDENTIFICATION</scope>
</reference>
<dbReference type="Pfam" id="PF00046">
    <property type="entry name" value="Homeodomain"/>
    <property type="match status" value="3"/>
</dbReference>
<dbReference type="PROSITE" id="PS50071">
    <property type="entry name" value="HOMEOBOX_2"/>
    <property type="match status" value="4"/>
</dbReference>
<dbReference type="FunFam" id="1.10.10.60:FF:000208">
    <property type="entry name" value="Zinc fingers and homeoboxes protein 3"/>
    <property type="match status" value="1"/>
</dbReference>
<dbReference type="Pfam" id="PF18387">
    <property type="entry name" value="zf_C2H2_ZHX"/>
    <property type="match status" value="1"/>
</dbReference>
<dbReference type="FunFam" id="1.10.10.60:FF:000133">
    <property type="entry name" value="zinc fingers and homeoboxes protein 3"/>
    <property type="match status" value="1"/>
</dbReference>
<evidence type="ECO:0000256" key="3">
    <source>
        <dbReference type="ARBA" id="ARBA00022491"/>
    </source>
</evidence>
<keyword evidence="6" id="KW-0677">Repeat</keyword>
<dbReference type="InterPro" id="IPR024578">
    <property type="entry name" value="Homez_homeobox_dom"/>
</dbReference>
<evidence type="ECO:0000256" key="20">
    <source>
        <dbReference type="RuleBase" id="RU000682"/>
    </source>
</evidence>
<feature type="compositionally biased region" description="Low complexity" evidence="21">
    <location>
        <begin position="44"/>
        <end position="57"/>
    </location>
</feature>
<dbReference type="SMART" id="SM00355">
    <property type="entry name" value="ZnF_C2H2"/>
    <property type="match status" value="2"/>
</dbReference>
<feature type="compositionally biased region" description="Polar residues" evidence="21">
    <location>
        <begin position="685"/>
        <end position="700"/>
    </location>
</feature>
<feature type="region of interest" description="Disordered" evidence="21">
    <location>
        <begin position="204"/>
        <end position="236"/>
    </location>
</feature>
<feature type="domain" description="Homeobox" evidence="22">
    <location>
        <begin position="475"/>
        <end position="535"/>
    </location>
</feature>
<evidence type="ECO:0000256" key="15">
    <source>
        <dbReference type="ARBA" id="ARBA00059166"/>
    </source>
</evidence>
<evidence type="ECO:0000256" key="16">
    <source>
        <dbReference type="ARBA" id="ARBA00065217"/>
    </source>
</evidence>
<comment type="subcellular location">
    <subcellularLocation>
        <location evidence="1 19 20">Nucleus</location>
    </subcellularLocation>
</comment>
<comment type="similarity">
    <text evidence="2">Belongs to the ZHX family.</text>
</comment>
<feature type="domain" description="Homeobox" evidence="22">
    <location>
        <begin position="745"/>
        <end position="805"/>
    </location>
</feature>
<dbReference type="GO" id="GO:0005634">
    <property type="term" value="C:nucleus"/>
    <property type="evidence" value="ECO:0007669"/>
    <property type="project" value="UniProtKB-SubCell"/>
</dbReference>
<feature type="DNA-binding region" description="Homeobox" evidence="19">
    <location>
        <begin position="305"/>
        <end position="347"/>
    </location>
</feature>
<name>A0A8C8SJF6_9SAUR</name>
<dbReference type="CDD" id="cd00086">
    <property type="entry name" value="homeodomain"/>
    <property type="match status" value="5"/>
</dbReference>
<evidence type="ECO:0000256" key="2">
    <source>
        <dbReference type="ARBA" id="ARBA00007440"/>
    </source>
</evidence>
<evidence type="ECO:0000256" key="13">
    <source>
        <dbReference type="ARBA" id="ARBA00023163"/>
    </source>
</evidence>
<evidence type="ECO:0000256" key="11">
    <source>
        <dbReference type="ARBA" id="ARBA00023125"/>
    </source>
</evidence>
<dbReference type="InterPro" id="IPR013087">
    <property type="entry name" value="Znf_C2H2_type"/>
</dbReference>
<evidence type="ECO:0000256" key="9">
    <source>
        <dbReference type="ARBA" id="ARBA00022833"/>
    </source>
</evidence>
<keyword evidence="11 19" id="KW-0238">DNA-binding</keyword>
<keyword evidence="12 19" id="KW-0371">Homeobox</keyword>
<dbReference type="SUPFAM" id="SSF57667">
    <property type="entry name" value="beta-beta-alpha zinc fingers"/>
    <property type="match status" value="2"/>
</dbReference>
<dbReference type="PANTHER" id="PTHR15467:SF6">
    <property type="entry name" value="ZINC FINGERS AND HOMEOBOXES PROTEIN 3"/>
    <property type="match status" value="1"/>
</dbReference>
<dbReference type="Proteomes" id="UP000694393">
    <property type="component" value="Unplaced"/>
</dbReference>
<evidence type="ECO:0000256" key="4">
    <source>
        <dbReference type="ARBA" id="ARBA00022553"/>
    </source>
</evidence>
<dbReference type="InterPro" id="IPR041057">
    <property type="entry name" value="ZHX_Znf_C2H2"/>
</dbReference>
<protein>
    <recommendedName>
        <fullName evidence="17">Zinc fingers and homeoboxes protein 3</fullName>
    </recommendedName>
    <alternativeName>
        <fullName evidence="18">Zinc finger and homeodomain protein 3</fullName>
    </alternativeName>
</protein>
<dbReference type="FunFam" id="1.10.10.60:FF:000194">
    <property type="entry name" value="Zinc fingers and homeoboxes protein 3"/>
    <property type="match status" value="1"/>
</dbReference>
<feature type="compositionally biased region" description="Polar residues" evidence="21">
    <location>
        <begin position="924"/>
        <end position="933"/>
    </location>
</feature>
<feature type="compositionally biased region" description="Polar residues" evidence="21">
    <location>
        <begin position="144"/>
        <end position="159"/>
    </location>
</feature>
<evidence type="ECO:0000256" key="17">
    <source>
        <dbReference type="ARBA" id="ARBA00068956"/>
    </source>
</evidence>
<feature type="region of interest" description="Disordered" evidence="21">
    <location>
        <begin position="27"/>
        <end position="63"/>
    </location>
</feature>
<sequence length="939" mass="104362">MASKRKSTTPCMIPVKTRVLQEMESGAVENHHEGTQQHMPPEAPAASDAVVNSSNNNGTLSNGHRSVINGDTYMCKYCDFESQDINHFFGHMDSEHLDFSKDPSFVCVECSFLAQNHKELLHHNVECHSGETSLTWHVAKQDNQTTVEQSISDATSNQDLPGELSEEGADGQAEIIITKTPIMKIMKGKPEAKKIHMLKENVPNQTSNELAMKDGDQSVTNGSLPASQSTASSTKSSHIVNGSILGSVPVLQAGIAQLMSLQHQQPLPQLHQELPTSKSLPKVMIPLSSIPTYNAAMDSNSFLKNSFHKFPYPTKAELCYLTVVTKYPEEQLKIWFTAQRLKQGISWSPEEIEDARKKMFNTVIQSIPQPTITVLNTPLVANASNVQHLIQATLPGHVVGQSEGTGGLIVTQPVMTNGLKGSSSSFTLAVTSVPKLQPITQHNNACSSSASAVKVVNSAQSLLTACPSISSQAFMDPNVYKNKKSHEQLSALKGSFCRNQFPGHAEVEHLTKITGLTTREVRKWFSDRRYHFRNMKGSRAMFAGDNTIIIDSMPDVSFTVSPKGSELTSTATAIPVAPHQTRRQSWHQTPDFTPTKYKERAPEQLKALESSFVQNPCPPEEEVDRLRSETKMTRREIDSWFSERRKKKVMEENKKGGNKMVQQEEEDVENNCGEEEDSSDELRVSSENGSLDTQGSNASSVERKVSPIKINLKKLRVTESNGKNELPGVGANNHGDNYSNGPPTPPKAKLNFKKTAQQRHLLKQVFVKTQRPTNQEYDAIVAQTGLPRAEIIRWFGDSRYGLKNGQLKWYENYQRGIFPPGLAEISPASKEILEDYYKRNKLLYEDDLQSLCERTQLNSQRVRVWFAVKVDEETRVVSDTGSEDQYSSTGDQAGIQKGSYDAYSEVSESSESWEPSSQDGHSEPFNTFNQQPAIQLETD</sequence>
<keyword evidence="14 19" id="KW-0539">Nucleus</keyword>
<evidence type="ECO:0000313" key="23">
    <source>
        <dbReference type="Ensembl" id="ENSPCEP00000020690.1"/>
    </source>
</evidence>
<feature type="compositionally biased region" description="Low complexity" evidence="21">
    <location>
        <begin position="904"/>
        <end position="917"/>
    </location>
</feature>
<feature type="region of interest" description="Disordered" evidence="21">
    <location>
        <begin position="144"/>
        <end position="168"/>
    </location>
</feature>
<keyword evidence="8" id="KW-0221">Differentiation</keyword>
<dbReference type="Gene3D" id="1.10.10.60">
    <property type="entry name" value="Homeodomain-like"/>
    <property type="match status" value="5"/>
</dbReference>
<keyword evidence="10" id="KW-0805">Transcription regulation</keyword>
<dbReference type="GO" id="GO:0030154">
    <property type="term" value="P:cell differentiation"/>
    <property type="evidence" value="ECO:0007669"/>
    <property type="project" value="UniProtKB-KW"/>
</dbReference>
<evidence type="ECO:0000256" key="18">
    <source>
        <dbReference type="ARBA" id="ARBA00077653"/>
    </source>
</evidence>
<feature type="domain" description="Homeobox" evidence="22">
    <location>
        <begin position="303"/>
        <end position="346"/>
    </location>
</feature>
<dbReference type="SUPFAM" id="SSF46689">
    <property type="entry name" value="Homeodomain-like"/>
    <property type="match status" value="5"/>
</dbReference>
<dbReference type="GO" id="GO:0008270">
    <property type="term" value="F:zinc ion binding"/>
    <property type="evidence" value="ECO:0007669"/>
    <property type="project" value="UniProtKB-KW"/>
</dbReference>
<dbReference type="FunFam" id="1.10.10.60:FF:000212">
    <property type="entry name" value="Zinc fingers and homeoboxes protein 3"/>
    <property type="match status" value="1"/>
</dbReference>
<dbReference type="GO" id="GO:0000981">
    <property type="term" value="F:DNA-binding transcription factor activity, RNA polymerase II-specific"/>
    <property type="evidence" value="ECO:0007669"/>
    <property type="project" value="TreeGrafter"/>
</dbReference>
<feature type="DNA-binding region" description="Homeobox" evidence="19">
    <location>
        <begin position="605"/>
        <end position="652"/>
    </location>
</feature>
<dbReference type="InterPro" id="IPR036236">
    <property type="entry name" value="Znf_C2H2_sf"/>
</dbReference>
<keyword evidence="13" id="KW-0804">Transcription</keyword>
<evidence type="ECO:0000313" key="24">
    <source>
        <dbReference type="Proteomes" id="UP000694393"/>
    </source>
</evidence>
<evidence type="ECO:0000256" key="5">
    <source>
        <dbReference type="ARBA" id="ARBA00022723"/>
    </source>
</evidence>
<feature type="region of interest" description="Disordered" evidence="21">
    <location>
        <begin position="650"/>
        <end position="703"/>
    </location>
</feature>
<evidence type="ECO:0000256" key="21">
    <source>
        <dbReference type="SAM" id="MobiDB-lite"/>
    </source>
</evidence>
<organism evidence="23 24">
    <name type="scientific">Pelusios castaneus</name>
    <name type="common">West African mud turtle</name>
    <dbReference type="NCBI Taxonomy" id="367368"/>
    <lineage>
        <taxon>Eukaryota</taxon>
        <taxon>Metazoa</taxon>
        <taxon>Chordata</taxon>
        <taxon>Craniata</taxon>
        <taxon>Vertebrata</taxon>
        <taxon>Euteleostomi</taxon>
        <taxon>Archelosauria</taxon>
        <taxon>Testudinata</taxon>
        <taxon>Testudines</taxon>
        <taxon>Pleurodira</taxon>
        <taxon>Pelomedusidae</taxon>
        <taxon>Pelusios</taxon>
    </lineage>
</organism>
<dbReference type="PANTHER" id="PTHR15467">
    <property type="entry name" value="ZINC-FINGERS AND HOMEOBOXES RELATED"/>
    <property type="match status" value="1"/>
</dbReference>
<feature type="region of interest" description="Disordered" evidence="21">
    <location>
        <begin position="719"/>
        <end position="743"/>
    </location>
</feature>
<feature type="DNA-binding region" description="Homeobox" evidence="19">
    <location>
        <begin position="747"/>
        <end position="806"/>
    </location>
</feature>
<evidence type="ECO:0000256" key="19">
    <source>
        <dbReference type="PROSITE-ProRule" id="PRU00108"/>
    </source>
</evidence>
<dbReference type="Pfam" id="PF11569">
    <property type="entry name" value="Homez"/>
    <property type="match status" value="1"/>
</dbReference>
<feature type="compositionally biased region" description="Polar residues" evidence="21">
    <location>
        <begin position="877"/>
        <end position="891"/>
    </location>
</feature>
<dbReference type="Ensembl" id="ENSPCET00000021408.1">
    <property type="protein sequence ID" value="ENSPCEP00000020690.1"/>
    <property type="gene ID" value="ENSPCEG00000015986.1"/>
</dbReference>
<keyword evidence="9" id="KW-0862">Zinc</keyword>
<evidence type="ECO:0000256" key="10">
    <source>
        <dbReference type="ARBA" id="ARBA00023015"/>
    </source>
</evidence>
<feature type="compositionally biased region" description="Low complexity" evidence="21">
    <location>
        <begin position="226"/>
        <end position="236"/>
    </location>
</feature>
<evidence type="ECO:0000256" key="6">
    <source>
        <dbReference type="ARBA" id="ARBA00022737"/>
    </source>
</evidence>
<dbReference type="InterPro" id="IPR001356">
    <property type="entry name" value="HD"/>
</dbReference>
<dbReference type="GO" id="GO:0003677">
    <property type="term" value="F:DNA binding"/>
    <property type="evidence" value="ECO:0007669"/>
    <property type="project" value="UniProtKB-UniRule"/>
</dbReference>
<dbReference type="AlphaFoldDB" id="A0A8C8SJF6"/>
<dbReference type="FunFam" id="1.10.10.60:FF:000062">
    <property type="entry name" value="zinc fingers and homeoboxes protein 3"/>
    <property type="match status" value="1"/>
</dbReference>
<keyword evidence="5" id="KW-0479">Metal-binding</keyword>
<accession>A0A8C8SJF6</accession>
<keyword evidence="7" id="KW-0863">Zinc-finger</keyword>
<evidence type="ECO:0000256" key="8">
    <source>
        <dbReference type="ARBA" id="ARBA00022782"/>
    </source>
</evidence>
<evidence type="ECO:0000256" key="12">
    <source>
        <dbReference type="ARBA" id="ARBA00023155"/>
    </source>
</evidence>
<feature type="compositionally biased region" description="Acidic residues" evidence="21">
    <location>
        <begin position="663"/>
        <end position="679"/>
    </location>
</feature>
<evidence type="ECO:0000256" key="1">
    <source>
        <dbReference type="ARBA" id="ARBA00004123"/>
    </source>
</evidence>
<evidence type="ECO:0000256" key="7">
    <source>
        <dbReference type="ARBA" id="ARBA00022771"/>
    </source>
</evidence>
<comment type="subunit">
    <text evidence="16">Homodimer (via homeobox domain 1). Heterodimer with ZHX1 (via homeobox domain 1). Heterodimer with ZHX2 (via homeobox domain 1). Heterodimerization with ZHX1 is a prerequisite for repressor activity. Interacts with NFYA.</text>
</comment>
<proteinExistence type="inferred from homology"/>
<feature type="domain" description="Homeobox" evidence="22">
    <location>
        <begin position="603"/>
        <end position="651"/>
    </location>
</feature>
<feature type="DNA-binding region" description="Homeobox" evidence="19">
    <location>
        <begin position="477"/>
        <end position="536"/>
    </location>
</feature>
<dbReference type="FunFam" id="3.30.160.60:FF:000864">
    <property type="entry name" value="Zinc fingers and homeoboxes protein 3"/>
    <property type="match status" value="1"/>
</dbReference>
<comment type="function">
    <text evidence="15">Acts as a transcriptional repressor. Involved in the early stages of mesenchymal stem cell (MSC) osteogenic differentiation. Is a regulator of podocyte gene expression during primary glomerula disease. Binds to promoter DNA.</text>
</comment>
<feature type="region of interest" description="Disordered" evidence="21">
    <location>
        <begin position="577"/>
        <end position="596"/>
    </location>
</feature>
<dbReference type="InterPro" id="IPR009057">
    <property type="entry name" value="Homeodomain-like_sf"/>
</dbReference>
<feature type="region of interest" description="Disordered" evidence="21">
    <location>
        <begin position="877"/>
        <end position="939"/>
    </location>
</feature>
<evidence type="ECO:0000259" key="22">
    <source>
        <dbReference type="PROSITE" id="PS50071"/>
    </source>
</evidence>
<keyword evidence="24" id="KW-1185">Reference proteome</keyword>
<dbReference type="SMART" id="SM00389">
    <property type="entry name" value="HOX"/>
    <property type="match status" value="4"/>
</dbReference>
<keyword evidence="4" id="KW-0597">Phosphoprotein</keyword>
<keyword evidence="3" id="KW-0678">Repressor</keyword>